<evidence type="ECO:0000256" key="5">
    <source>
        <dbReference type="PROSITE-ProRule" id="PRU01016"/>
    </source>
</evidence>
<keyword evidence="4" id="KW-0680">Restriction system</keyword>
<dbReference type="GO" id="GO:0003886">
    <property type="term" value="F:DNA (cytosine-5-)-methyltransferase activity"/>
    <property type="evidence" value="ECO:0007669"/>
    <property type="project" value="UniProtKB-EC"/>
</dbReference>
<comment type="catalytic activity">
    <reaction evidence="7">
        <text>a 2'-deoxycytidine in DNA + S-adenosyl-L-methionine = a 5-methyl-2'-deoxycytidine in DNA + S-adenosyl-L-homocysteine + H(+)</text>
        <dbReference type="Rhea" id="RHEA:13681"/>
        <dbReference type="Rhea" id="RHEA-COMP:11369"/>
        <dbReference type="Rhea" id="RHEA-COMP:11370"/>
        <dbReference type="ChEBI" id="CHEBI:15378"/>
        <dbReference type="ChEBI" id="CHEBI:57856"/>
        <dbReference type="ChEBI" id="CHEBI:59789"/>
        <dbReference type="ChEBI" id="CHEBI:85452"/>
        <dbReference type="ChEBI" id="CHEBI:85454"/>
        <dbReference type="EC" id="2.1.1.37"/>
    </reaction>
</comment>
<accession>A0A7Z0PE72</accession>
<gene>
    <name evidence="8" type="primary">dcm</name>
    <name evidence="8" type="ORF">HP397_02115</name>
</gene>
<dbReference type="SUPFAM" id="SSF53335">
    <property type="entry name" value="S-adenosyl-L-methionine-dependent methyltransferases"/>
    <property type="match status" value="1"/>
</dbReference>
<comment type="caution">
    <text evidence="8">The sequence shown here is derived from an EMBL/GenBank/DDBJ whole genome shotgun (WGS) entry which is preliminary data.</text>
</comment>
<dbReference type="InterPro" id="IPR001525">
    <property type="entry name" value="C5_MeTfrase"/>
</dbReference>
<dbReference type="InterPro" id="IPR050750">
    <property type="entry name" value="C5-MTase"/>
</dbReference>
<name>A0A7Z0PE72_9FUSO</name>
<dbReference type="NCBIfam" id="TIGR00675">
    <property type="entry name" value="dcm"/>
    <property type="match status" value="1"/>
</dbReference>
<dbReference type="GO" id="GO:0009307">
    <property type="term" value="P:DNA restriction-modification system"/>
    <property type="evidence" value="ECO:0007669"/>
    <property type="project" value="UniProtKB-KW"/>
</dbReference>
<evidence type="ECO:0000256" key="3">
    <source>
        <dbReference type="ARBA" id="ARBA00022691"/>
    </source>
</evidence>
<evidence type="ECO:0000256" key="6">
    <source>
        <dbReference type="RuleBase" id="RU000416"/>
    </source>
</evidence>
<dbReference type="RefSeq" id="WP_180135569.1">
    <property type="nucleotide sequence ID" value="NZ_JABMKT010000007.1"/>
</dbReference>
<keyword evidence="3 5" id="KW-0949">S-adenosyl-L-methionine</keyword>
<dbReference type="PROSITE" id="PS00094">
    <property type="entry name" value="C5_MTASE_1"/>
    <property type="match status" value="1"/>
</dbReference>
<dbReference type="Pfam" id="PF00145">
    <property type="entry name" value="DNA_methylase"/>
    <property type="match status" value="1"/>
</dbReference>
<dbReference type="Proteomes" id="UP000526184">
    <property type="component" value="Unassembled WGS sequence"/>
</dbReference>
<keyword evidence="1 5" id="KW-0489">Methyltransferase</keyword>
<evidence type="ECO:0000256" key="1">
    <source>
        <dbReference type="ARBA" id="ARBA00022603"/>
    </source>
</evidence>
<dbReference type="PROSITE" id="PS51679">
    <property type="entry name" value="SAM_MT_C5"/>
    <property type="match status" value="1"/>
</dbReference>
<dbReference type="EMBL" id="JABMKT010000007">
    <property type="protein sequence ID" value="NYV27624.1"/>
    <property type="molecule type" value="Genomic_DNA"/>
</dbReference>
<dbReference type="AlphaFoldDB" id="A0A7Z0PE72"/>
<dbReference type="EC" id="2.1.1.37" evidence="7"/>
<evidence type="ECO:0000256" key="2">
    <source>
        <dbReference type="ARBA" id="ARBA00022679"/>
    </source>
</evidence>
<proteinExistence type="inferred from homology"/>
<dbReference type="PRINTS" id="PR00105">
    <property type="entry name" value="C5METTRFRASE"/>
</dbReference>
<keyword evidence="9" id="KW-1185">Reference proteome</keyword>
<dbReference type="Gene3D" id="3.40.50.150">
    <property type="entry name" value="Vaccinia Virus protein VP39"/>
    <property type="match status" value="1"/>
</dbReference>
<dbReference type="InterPro" id="IPR018117">
    <property type="entry name" value="C5_DNA_meth_AS"/>
</dbReference>
<comment type="similarity">
    <text evidence="5 6">Belongs to the class I-like SAM-binding methyltransferase superfamily. C5-methyltransferase family.</text>
</comment>
<evidence type="ECO:0000256" key="4">
    <source>
        <dbReference type="ARBA" id="ARBA00022747"/>
    </source>
</evidence>
<dbReference type="InterPro" id="IPR029063">
    <property type="entry name" value="SAM-dependent_MTases_sf"/>
</dbReference>
<sequence length="412" mass="47496">MELKVVELFAGVGGFRVGLNKIKKIDKNGKAVEDGDWDFVWANQWEPSKKSQVAYECYVARFGDGSCSNEDINKVDKVHIPDHSLLVGGFPCQDYSVARTLHNEKGIEGKKGVLFWDIVDVLKEKQPPFILLENVDRLLNSPSKLRGRDFAIMLKTLDELGYYVTWRIINAAEYSMPQKRKRVFIFAFSKNTKYAKNILKDEDKIIEKSIFSINFPCIVDENKKKTKDLNKYDNILEVSNNYSEGKFLNFGIMIDGKIIECDVKAIEEKIYSLKEIVNKAQTKGDLYILNEKQIDKFKELKGAKKKERTRPDGTKYFYTEGNMSFPENMDLPGRTMLTSESSVNRSTHVIYDEKISKYRFISENEAELLQMFPIDWTNTMNSKSRYFVMGNALVTGIVSRLEESLREIISNE</sequence>
<dbReference type="PANTHER" id="PTHR46098">
    <property type="entry name" value="TRNA (CYTOSINE(38)-C(5))-METHYLTRANSFERASE"/>
    <property type="match status" value="1"/>
</dbReference>
<protein>
    <recommendedName>
        <fullName evidence="7">Cytosine-specific methyltransferase</fullName>
        <ecNumber evidence="7">2.1.1.37</ecNumber>
    </recommendedName>
</protein>
<evidence type="ECO:0000256" key="7">
    <source>
        <dbReference type="RuleBase" id="RU000417"/>
    </source>
</evidence>
<dbReference type="GO" id="GO:0032259">
    <property type="term" value="P:methylation"/>
    <property type="evidence" value="ECO:0007669"/>
    <property type="project" value="UniProtKB-KW"/>
</dbReference>
<organism evidence="8 9">
    <name type="scientific">Streptobacillus felis</name>
    <dbReference type="NCBI Taxonomy" id="1384509"/>
    <lineage>
        <taxon>Bacteria</taxon>
        <taxon>Fusobacteriati</taxon>
        <taxon>Fusobacteriota</taxon>
        <taxon>Fusobacteriia</taxon>
        <taxon>Fusobacteriales</taxon>
        <taxon>Leptotrichiaceae</taxon>
        <taxon>Streptobacillus</taxon>
    </lineage>
</organism>
<keyword evidence="2 5" id="KW-0808">Transferase</keyword>
<evidence type="ECO:0000313" key="8">
    <source>
        <dbReference type="EMBL" id="NYV27624.1"/>
    </source>
</evidence>
<reference evidence="8 9" key="1">
    <citation type="submission" date="2020-05" db="EMBL/GenBank/DDBJ databases">
        <title>Streptobacillus felis strain LHL191014123.</title>
        <authorList>
            <person name="Fawzy A."/>
            <person name="Rau J."/>
            <person name="Risse K."/>
            <person name="Schauerte N."/>
            <person name="Geiger C."/>
            <person name="Blom J."/>
            <person name="Imirzalioglu C."/>
            <person name="Falgenhauer J."/>
            <person name="Bach A."/>
            <person name="Herden C."/>
            <person name="Eisenberg T."/>
        </authorList>
    </citation>
    <scope>NUCLEOTIDE SEQUENCE [LARGE SCALE GENOMIC DNA]</scope>
    <source>
        <strain evidence="8 9">LHL191014123</strain>
    </source>
</reference>
<feature type="active site" evidence="5">
    <location>
        <position position="92"/>
    </location>
</feature>
<evidence type="ECO:0000313" key="9">
    <source>
        <dbReference type="Proteomes" id="UP000526184"/>
    </source>
</evidence>
<dbReference type="PANTHER" id="PTHR46098:SF1">
    <property type="entry name" value="TRNA (CYTOSINE(38)-C(5))-METHYLTRANSFERASE"/>
    <property type="match status" value="1"/>
</dbReference>